<comment type="caution">
    <text evidence="1">The sequence shown here is derived from an EMBL/GenBank/DDBJ whole genome shotgun (WGS) entry which is preliminary data.</text>
</comment>
<proteinExistence type="predicted"/>
<feature type="non-terminal residue" evidence="1">
    <location>
        <position position="114"/>
    </location>
</feature>
<organism evidence="1 2">
    <name type="scientific">Polarella glacialis</name>
    <name type="common">Dinoflagellate</name>
    <dbReference type="NCBI Taxonomy" id="89957"/>
    <lineage>
        <taxon>Eukaryota</taxon>
        <taxon>Sar</taxon>
        <taxon>Alveolata</taxon>
        <taxon>Dinophyceae</taxon>
        <taxon>Suessiales</taxon>
        <taxon>Suessiaceae</taxon>
        <taxon>Polarella</taxon>
    </lineage>
</organism>
<reference evidence="1" key="1">
    <citation type="submission" date="2021-02" db="EMBL/GenBank/DDBJ databases">
        <authorList>
            <person name="Dougan E. K."/>
            <person name="Rhodes N."/>
            <person name="Thang M."/>
            <person name="Chan C."/>
        </authorList>
    </citation>
    <scope>NUCLEOTIDE SEQUENCE</scope>
</reference>
<dbReference type="AlphaFoldDB" id="A0A813KKP3"/>
<evidence type="ECO:0000313" key="2">
    <source>
        <dbReference type="Proteomes" id="UP000626109"/>
    </source>
</evidence>
<dbReference type="EMBL" id="CAJNNW010031187">
    <property type="protein sequence ID" value="CAE8706375.1"/>
    <property type="molecule type" value="Genomic_DNA"/>
</dbReference>
<sequence>DDDAAQAGGDIMGIIEADSLALEELPPLAEGLDFPSDEEYEGSAWRLSALTVLAPRPPIIEDEDGDLCMPRAPLAPPAAKVSLAPPAAADGTGGITNGAKSEATIEGWRIELCR</sequence>
<evidence type="ECO:0000313" key="1">
    <source>
        <dbReference type="EMBL" id="CAE8706375.1"/>
    </source>
</evidence>
<name>A0A813KKP3_POLGL</name>
<protein>
    <submittedName>
        <fullName evidence="1">Uncharacterized protein</fullName>
    </submittedName>
</protein>
<feature type="non-terminal residue" evidence="1">
    <location>
        <position position="1"/>
    </location>
</feature>
<dbReference type="Proteomes" id="UP000626109">
    <property type="component" value="Unassembled WGS sequence"/>
</dbReference>
<accession>A0A813KKP3</accession>
<gene>
    <name evidence="1" type="ORF">PGLA2088_LOCUS34143</name>
</gene>